<dbReference type="eggNOG" id="ENOG502RXFH">
    <property type="taxonomic scope" value="Eukaryota"/>
</dbReference>
<dbReference type="PANTHER" id="PTHR11467:SF162">
    <property type="entry name" value="HMG-Y-RELATED PROTEIN A"/>
    <property type="match status" value="1"/>
</dbReference>
<dbReference type="EMBL" id="KI630173">
    <property type="protein sequence ID" value="EYU45802.1"/>
    <property type="molecule type" value="Genomic_DNA"/>
</dbReference>
<dbReference type="GO" id="GO:0000786">
    <property type="term" value="C:nucleosome"/>
    <property type="evidence" value="ECO:0007669"/>
    <property type="project" value="InterPro"/>
</dbReference>
<dbReference type="PROSITE" id="PS51504">
    <property type="entry name" value="H15"/>
    <property type="match status" value="1"/>
</dbReference>
<feature type="compositionally biased region" description="Low complexity" evidence="6">
    <location>
        <begin position="126"/>
        <end position="144"/>
    </location>
</feature>
<dbReference type="PRINTS" id="PR00930">
    <property type="entry name" value="HIGHMOBLTYIY"/>
</dbReference>
<comment type="subcellular location">
    <subcellularLocation>
        <location evidence="2">Chromosome</location>
    </subcellularLocation>
    <subcellularLocation>
        <location evidence="1">Nucleus</location>
    </subcellularLocation>
</comment>
<sequence length="164" mass="17346">MAIDEELGKSASLPPYPEMIMEAIEALKQKDGSDKSSISEYIESKYKEISDDHEDILEANLTSMKENGELLFVNNSYLKAGADAPVKRGRGRPPKPKDPSAPAPAPAPAAPAGSSRGRGRPRKDPSAPAAAKKAKTSAGPTGSGRPRGRPRKDKTDAVQNGVEV</sequence>
<reference evidence="8 9" key="1">
    <citation type="journal article" date="2013" name="Proc. Natl. Acad. Sci. U.S.A.">
        <title>Fine-scale variation in meiotic recombination in Mimulus inferred from population shotgun sequencing.</title>
        <authorList>
            <person name="Hellsten U."/>
            <person name="Wright K.M."/>
            <person name="Jenkins J."/>
            <person name="Shu S."/>
            <person name="Yuan Y."/>
            <person name="Wessler S.R."/>
            <person name="Schmutz J."/>
            <person name="Willis J.H."/>
            <person name="Rokhsar D.S."/>
        </authorList>
    </citation>
    <scope>NUCLEOTIDE SEQUENCE [LARGE SCALE GENOMIC DNA]</scope>
    <source>
        <strain evidence="9">cv. DUN x IM62</strain>
    </source>
</reference>
<evidence type="ECO:0000313" key="9">
    <source>
        <dbReference type="Proteomes" id="UP000030748"/>
    </source>
</evidence>
<dbReference type="KEGG" id="egt:105958949"/>
<evidence type="ECO:0000256" key="3">
    <source>
        <dbReference type="ARBA" id="ARBA00022737"/>
    </source>
</evidence>
<accession>A0A022RZ46</accession>
<protein>
    <recommendedName>
        <fullName evidence="7">H15 domain-containing protein</fullName>
    </recommendedName>
</protein>
<dbReference type="Pfam" id="PF02178">
    <property type="entry name" value="AT_hook"/>
    <property type="match status" value="3"/>
</dbReference>
<dbReference type="Pfam" id="PF00538">
    <property type="entry name" value="Linker_histone"/>
    <property type="match status" value="1"/>
</dbReference>
<evidence type="ECO:0000259" key="7">
    <source>
        <dbReference type="PROSITE" id="PS51504"/>
    </source>
</evidence>
<dbReference type="InterPro" id="IPR036388">
    <property type="entry name" value="WH-like_DNA-bd_sf"/>
</dbReference>
<dbReference type="GO" id="GO:0005730">
    <property type="term" value="C:nucleolus"/>
    <property type="evidence" value="ECO:0000318"/>
    <property type="project" value="GO_Central"/>
</dbReference>
<dbReference type="GO" id="GO:0045910">
    <property type="term" value="P:negative regulation of DNA recombination"/>
    <property type="evidence" value="ECO:0000318"/>
    <property type="project" value="GO_Central"/>
</dbReference>
<name>A0A022RZ46_ERYGU</name>
<dbReference type="PANTHER" id="PTHR11467">
    <property type="entry name" value="HISTONE H1"/>
    <property type="match status" value="1"/>
</dbReference>
<dbReference type="GO" id="GO:0006334">
    <property type="term" value="P:nucleosome assembly"/>
    <property type="evidence" value="ECO:0007669"/>
    <property type="project" value="InterPro"/>
</dbReference>
<keyword evidence="5" id="KW-0539">Nucleus</keyword>
<dbReference type="InterPro" id="IPR000116">
    <property type="entry name" value="HMGA"/>
</dbReference>
<dbReference type="OMA" id="MAMEVPR"/>
<dbReference type="SMART" id="SM00526">
    <property type="entry name" value="H15"/>
    <property type="match status" value="1"/>
</dbReference>
<gene>
    <name evidence="8" type="ORF">MIMGU_mgv1a015242mg</name>
</gene>
<keyword evidence="4" id="KW-0238">DNA-binding</keyword>
<evidence type="ECO:0000256" key="5">
    <source>
        <dbReference type="ARBA" id="ARBA00023242"/>
    </source>
</evidence>
<dbReference type="InterPro" id="IPR017956">
    <property type="entry name" value="AT_hook_DNA-bd_motif"/>
</dbReference>
<evidence type="ECO:0000256" key="2">
    <source>
        <dbReference type="ARBA" id="ARBA00004286"/>
    </source>
</evidence>
<feature type="region of interest" description="Disordered" evidence="6">
    <location>
        <begin position="79"/>
        <end position="164"/>
    </location>
</feature>
<proteinExistence type="predicted"/>
<dbReference type="InterPro" id="IPR036390">
    <property type="entry name" value="WH_DNA-bd_sf"/>
</dbReference>
<dbReference type="GO" id="GO:0030261">
    <property type="term" value="P:chromosome condensation"/>
    <property type="evidence" value="ECO:0000318"/>
    <property type="project" value="GO_Central"/>
</dbReference>
<organism evidence="8 9">
    <name type="scientific">Erythranthe guttata</name>
    <name type="common">Yellow monkey flower</name>
    <name type="synonym">Mimulus guttatus</name>
    <dbReference type="NCBI Taxonomy" id="4155"/>
    <lineage>
        <taxon>Eukaryota</taxon>
        <taxon>Viridiplantae</taxon>
        <taxon>Streptophyta</taxon>
        <taxon>Embryophyta</taxon>
        <taxon>Tracheophyta</taxon>
        <taxon>Spermatophyta</taxon>
        <taxon>Magnoliopsida</taxon>
        <taxon>eudicotyledons</taxon>
        <taxon>Gunneridae</taxon>
        <taxon>Pentapetalae</taxon>
        <taxon>asterids</taxon>
        <taxon>lamiids</taxon>
        <taxon>Lamiales</taxon>
        <taxon>Phrymaceae</taxon>
        <taxon>Erythranthe</taxon>
    </lineage>
</organism>
<evidence type="ECO:0000256" key="1">
    <source>
        <dbReference type="ARBA" id="ARBA00004123"/>
    </source>
</evidence>
<keyword evidence="9" id="KW-1185">Reference proteome</keyword>
<dbReference type="Proteomes" id="UP000030748">
    <property type="component" value="Unassembled WGS sequence"/>
</dbReference>
<dbReference type="PhylomeDB" id="A0A022RZ46"/>
<dbReference type="Gene3D" id="1.10.10.10">
    <property type="entry name" value="Winged helix-like DNA-binding domain superfamily/Winged helix DNA-binding domain"/>
    <property type="match status" value="1"/>
</dbReference>
<dbReference type="OrthoDB" id="1110759at2759"/>
<dbReference type="GO" id="GO:0006355">
    <property type="term" value="P:regulation of DNA-templated transcription"/>
    <property type="evidence" value="ECO:0007669"/>
    <property type="project" value="InterPro"/>
</dbReference>
<dbReference type="GO" id="GO:0005634">
    <property type="term" value="C:nucleus"/>
    <property type="evidence" value="ECO:0000318"/>
    <property type="project" value="GO_Central"/>
</dbReference>
<keyword evidence="3" id="KW-0677">Repeat</keyword>
<dbReference type="PRINTS" id="PR00929">
    <property type="entry name" value="ATHOOK"/>
</dbReference>
<feature type="domain" description="H15" evidence="7">
    <location>
        <begin position="12"/>
        <end position="81"/>
    </location>
</feature>
<dbReference type="SUPFAM" id="SSF46785">
    <property type="entry name" value="Winged helix' DNA-binding domain"/>
    <property type="match status" value="1"/>
</dbReference>
<evidence type="ECO:0000256" key="4">
    <source>
        <dbReference type="ARBA" id="ARBA00023125"/>
    </source>
</evidence>
<dbReference type="InterPro" id="IPR005818">
    <property type="entry name" value="Histone_H1/H5_H15"/>
</dbReference>
<evidence type="ECO:0000256" key="6">
    <source>
        <dbReference type="SAM" id="MobiDB-lite"/>
    </source>
</evidence>
<dbReference type="GO" id="GO:0031492">
    <property type="term" value="F:nucleosomal DNA binding"/>
    <property type="evidence" value="ECO:0000318"/>
    <property type="project" value="GO_Central"/>
</dbReference>
<dbReference type="AlphaFoldDB" id="A0A022RZ46"/>
<evidence type="ECO:0000313" key="8">
    <source>
        <dbReference type="EMBL" id="EYU45802.1"/>
    </source>
</evidence>
<dbReference type="SMART" id="SM00384">
    <property type="entry name" value="AT_hook"/>
    <property type="match status" value="3"/>
</dbReference>
<dbReference type="FunFam" id="1.10.10.10:FF:000493">
    <property type="entry name" value="HMG-Y-related protein A"/>
    <property type="match status" value="1"/>
</dbReference>
<feature type="compositionally biased region" description="Pro residues" evidence="6">
    <location>
        <begin position="99"/>
        <end position="109"/>
    </location>
</feature>
<dbReference type="GO" id="GO:0003690">
    <property type="term" value="F:double-stranded DNA binding"/>
    <property type="evidence" value="ECO:0000318"/>
    <property type="project" value="GO_Central"/>
</dbReference>